<protein>
    <submittedName>
        <fullName evidence="2">Uncharacterized protein</fullName>
    </submittedName>
</protein>
<dbReference type="Proteomes" id="UP000091820">
    <property type="component" value="Unassembled WGS sequence"/>
</dbReference>
<dbReference type="EnsemblMetazoa" id="GBRI041458-RA">
    <property type="protein sequence ID" value="GBRI041458-PA"/>
    <property type="gene ID" value="GBRI041458"/>
</dbReference>
<name>A0A1A9X246_9MUSC</name>
<keyword evidence="3" id="KW-1185">Reference proteome</keyword>
<keyword evidence="1" id="KW-0472">Membrane</keyword>
<feature type="transmembrane region" description="Helical" evidence="1">
    <location>
        <begin position="12"/>
        <end position="28"/>
    </location>
</feature>
<evidence type="ECO:0000256" key="1">
    <source>
        <dbReference type="SAM" id="Phobius"/>
    </source>
</evidence>
<organism evidence="2 3">
    <name type="scientific">Glossina brevipalpis</name>
    <dbReference type="NCBI Taxonomy" id="37001"/>
    <lineage>
        <taxon>Eukaryota</taxon>
        <taxon>Metazoa</taxon>
        <taxon>Ecdysozoa</taxon>
        <taxon>Arthropoda</taxon>
        <taxon>Hexapoda</taxon>
        <taxon>Insecta</taxon>
        <taxon>Pterygota</taxon>
        <taxon>Neoptera</taxon>
        <taxon>Endopterygota</taxon>
        <taxon>Diptera</taxon>
        <taxon>Brachycera</taxon>
        <taxon>Muscomorpha</taxon>
        <taxon>Hippoboscoidea</taxon>
        <taxon>Glossinidae</taxon>
        <taxon>Glossina</taxon>
    </lineage>
</organism>
<accession>A0A1A9X246</accession>
<reference evidence="3" key="1">
    <citation type="submission" date="2014-03" db="EMBL/GenBank/DDBJ databases">
        <authorList>
            <person name="Aksoy S."/>
            <person name="Warren W."/>
            <person name="Wilson R.K."/>
        </authorList>
    </citation>
    <scope>NUCLEOTIDE SEQUENCE [LARGE SCALE GENOMIC DNA]</scope>
    <source>
        <strain evidence="3">IAEA</strain>
    </source>
</reference>
<evidence type="ECO:0000313" key="3">
    <source>
        <dbReference type="Proteomes" id="UP000091820"/>
    </source>
</evidence>
<keyword evidence="1" id="KW-1133">Transmembrane helix</keyword>
<keyword evidence="1" id="KW-0812">Transmembrane</keyword>
<proteinExistence type="predicted"/>
<evidence type="ECO:0000313" key="2">
    <source>
        <dbReference type="EnsemblMetazoa" id="GBRI041458-PA"/>
    </source>
</evidence>
<dbReference type="AlphaFoldDB" id="A0A1A9X246"/>
<reference evidence="2" key="2">
    <citation type="submission" date="2020-05" db="UniProtKB">
        <authorList>
            <consortium name="EnsemblMetazoa"/>
        </authorList>
    </citation>
    <scope>IDENTIFICATION</scope>
    <source>
        <strain evidence="2">IAEA</strain>
    </source>
</reference>
<sequence>MTGIKKSRKEIVFFTLIGFFFILDYKIFKFQIIQLLLIVLVDHFRAIFDFFHCPTKYLSRFYVISCALI</sequence>
<dbReference type="VEuPathDB" id="VectorBase:GBRI041458"/>